<proteinExistence type="predicted"/>
<dbReference type="EMBL" id="MN740867">
    <property type="protein sequence ID" value="QHU15665.1"/>
    <property type="molecule type" value="Genomic_DNA"/>
</dbReference>
<sequence length="122" mass="14459">MNNQEIIQMEIRNKIQYAKPYYATNKSIGKTITDFDDFPYNRWYRGVATDPNPVIIEREAGYRYVEKNCYIDKTVYKVDYPKHCFEAPCSTVYPCSPDYFKKYTDQDAMNVMLNRACVFKSP</sequence>
<dbReference type="AlphaFoldDB" id="A0A6C0KCC3"/>
<protein>
    <submittedName>
        <fullName evidence="1">Uncharacterized protein</fullName>
    </submittedName>
</protein>
<name>A0A6C0KCC3_9ZZZZ</name>
<reference evidence="1" key="1">
    <citation type="journal article" date="2020" name="Nature">
        <title>Giant virus diversity and host interactions through global metagenomics.</title>
        <authorList>
            <person name="Schulz F."/>
            <person name="Roux S."/>
            <person name="Paez-Espino D."/>
            <person name="Jungbluth S."/>
            <person name="Walsh D.A."/>
            <person name="Denef V.J."/>
            <person name="McMahon K.D."/>
            <person name="Konstantinidis K.T."/>
            <person name="Eloe-Fadrosh E.A."/>
            <person name="Kyrpides N.C."/>
            <person name="Woyke T."/>
        </authorList>
    </citation>
    <scope>NUCLEOTIDE SEQUENCE</scope>
    <source>
        <strain evidence="1">GVMAG-S-3300010158-109</strain>
    </source>
</reference>
<organism evidence="1">
    <name type="scientific">viral metagenome</name>
    <dbReference type="NCBI Taxonomy" id="1070528"/>
    <lineage>
        <taxon>unclassified sequences</taxon>
        <taxon>metagenomes</taxon>
        <taxon>organismal metagenomes</taxon>
    </lineage>
</organism>
<evidence type="ECO:0000313" key="1">
    <source>
        <dbReference type="EMBL" id="QHU15665.1"/>
    </source>
</evidence>
<accession>A0A6C0KCC3</accession>